<dbReference type="EnsemblPlants" id="OPUNC06G16510.3">
    <property type="protein sequence ID" value="OPUNC06G16510.3"/>
    <property type="gene ID" value="OPUNC06G16510"/>
</dbReference>
<dbReference type="GO" id="GO:0005524">
    <property type="term" value="F:ATP binding"/>
    <property type="evidence" value="ECO:0007669"/>
    <property type="project" value="InterPro"/>
</dbReference>
<protein>
    <recommendedName>
        <fullName evidence="6">ABC transporter domain-containing protein</fullName>
    </recommendedName>
</protein>
<dbReference type="InterPro" id="IPR003439">
    <property type="entry name" value="ABC_transporter-like_ATP-bd"/>
</dbReference>
<feature type="region of interest" description="Disordered" evidence="1">
    <location>
        <begin position="29"/>
        <end position="56"/>
    </location>
</feature>
<dbReference type="PANTHER" id="PTHR48040:SF28">
    <property type="entry name" value="ABC TRANSPORTER G FAMILY MEMBER 39-LIKE"/>
    <property type="match status" value="1"/>
</dbReference>
<evidence type="ECO:0008006" key="6">
    <source>
        <dbReference type="Google" id="ProtNLM"/>
    </source>
</evidence>
<dbReference type="Proteomes" id="UP000026962">
    <property type="component" value="Chromosome 6"/>
</dbReference>
<accession>A0A0E0LCK4</accession>
<dbReference type="HOGENOM" id="CLU_052899_0_0_1"/>
<reference evidence="4" key="1">
    <citation type="submission" date="2015-04" db="UniProtKB">
        <authorList>
            <consortium name="EnsemblPlants"/>
        </authorList>
    </citation>
    <scope>IDENTIFICATION</scope>
</reference>
<keyword evidence="5" id="KW-1185">Reference proteome</keyword>
<dbReference type="SUPFAM" id="SSF52540">
    <property type="entry name" value="P-loop containing nucleoside triphosphate hydrolases"/>
    <property type="match status" value="1"/>
</dbReference>
<evidence type="ECO:0000256" key="1">
    <source>
        <dbReference type="SAM" id="MobiDB-lite"/>
    </source>
</evidence>
<evidence type="ECO:0000313" key="4">
    <source>
        <dbReference type="EnsemblPlants" id="OPUNC06G16510.3"/>
    </source>
</evidence>
<name>A0A0E0LCK4_ORYPU</name>
<dbReference type="Gene3D" id="3.40.50.300">
    <property type="entry name" value="P-loop containing nucleotide triphosphate hydrolases"/>
    <property type="match status" value="1"/>
</dbReference>
<dbReference type="InterPro" id="IPR027417">
    <property type="entry name" value="P-loop_NTPase"/>
</dbReference>
<sequence length="349" mass="38244">MEKVWESGRRMSRSIGRGMGMEAWGVDEAFMPQHSGGGGGSRGRRRSGRGGTADDDEEALRWAAIERLPTYSRMRTAILSSADEAAAAAAEAHAGGGAGKQQYKEVDVRRLGVGERQEFIERVFRVAEEDNQRFLQKLRNRIDRVGIELPTVEVRFEQLTVQARCHVGSRALPTLLNTARNIAEAAVGLVGVRPGRQATLTILRGVSGVVRPSRMTLLLGPPSSGKTTLLLALAGKLDPSLRRAGEVTYNGFELEEFVPQKTAAYISQTDVHVGEMTVKETLDFSARCQGVGTKEKEAGIRPEPEVDLFMKATSMEGVESSLQTDYTLRDSINQQIHYFDSWAHTAPTD</sequence>
<reference evidence="4" key="2">
    <citation type="submission" date="2018-05" db="EMBL/GenBank/DDBJ databases">
        <title>OpunRS2 (Oryza punctata Reference Sequence Version 2).</title>
        <authorList>
            <person name="Zhang J."/>
            <person name="Kudrna D."/>
            <person name="Lee S."/>
            <person name="Talag J."/>
            <person name="Welchert J."/>
            <person name="Wing R.A."/>
        </authorList>
    </citation>
    <scope>NUCLEOTIDE SEQUENCE [LARGE SCALE GENOMIC DNA]</scope>
</reference>
<proteinExistence type="predicted"/>
<dbReference type="Pfam" id="PF00005">
    <property type="entry name" value="ABC_tran"/>
    <property type="match status" value="1"/>
</dbReference>
<dbReference type="Gramene" id="OPUNC06G16510.3">
    <property type="protein sequence ID" value="OPUNC06G16510.3"/>
    <property type="gene ID" value="OPUNC06G16510"/>
</dbReference>
<dbReference type="PANTHER" id="PTHR48040">
    <property type="entry name" value="PLEIOTROPIC DRUG RESISTANCE PROTEIN 1-LIKE ISOFORM X1"/>
    <property type="match status" value="1"/>
</dbReference>
<evidence type="ECO:0000259" key="3">
    <source>
        <dbReference type="Pfam" id="PF14510"/>
    </source>
</evidence>
<dbReference type="AlphaFoldDB" id="A0A0E0LCK4"/>
<feature type="domain" description="ABC transporter" evidence="2">
    <location>
        <begin position="203"/>
        <end position="313"/>
    </location>
</feature>
<feature type="domain" description="Pleiotropic ABC efflux transporter N-terminal" evidence="3">
    <location>
        <begin position="128"/>
        <end position="177"/>
    </location>
</feature>
<dbReference type="Pfam" id="PF14510">
    <property type="entry name" value="ABC_trans_N"/>
    <property type="match status" value="1"/>
</dbReference>
<dbReference type="InterPro" id="IPR029481">
    <property type="entry name" value="ABC_trans_N"/>
</dbReference>
<evidence type="ECO:0000313" key="5">
    <source>
        <dbReference type="Proteomes" id="UP000026962"/>
    </source>
</evidence>
<organism evidence="4">
    <name type="scientific">Oryza punctata</name>
    <name type="common">Red rice</name>
    <dbReference type="NCBI Taxonomy" id="4537"/>
    <lineage>
        <taxon>Eukaryota</taxon>
        <taxon>Viridiplantae</taxon>
        <taxon>Streptophyta</taxon>
        <taxon>Embryophyta</taxon>
        <taxon>Tracheophyta</taxon>
        <taxon>Spermatophyta</taxon>
        <taxon>Magnoliopsida</taxon>
        <taxon>Liliopsida</taxon>
        <taxon>Poales</taxon>
        <taxon>Poaceae</taxon>
        <taxon>BOP clade</taxon>
        <taxon>Oryzoideae</taxon>
        <taxon>Oryzeae</taxon>
        <taxon>Oryzinae</taxon>
        <taxon>Oryza</taxon>
    </lineage>
</organism>
<evidence type="ECO:0000259" key="2">
    <source>
        <dbReference type="Pfam" id="PF00005"/>
    </source>
</evidence>
<dbReference type="GO" id="GO:0016887">
    <property type="term" value="F:ATP hydrolysis activity"/>
    <property type="evidence" value="ECO:0007669"/>
    <property type="project" value="InterPro"/>
</dbReference>